<keyword evidence="12" id="KW-0902">Two-component regulatory system</keyword>
<dbReference type="SUPFAM" id="SSF158472">
    <property type="entry name" value="HAMP domain-like"/>
    <property type="match status" value="1"/>
</dbReference>
<comment type="catalytic activity">
    <reaction evidence="1">
        <text>ATP + protein L-histidine = ADP + protein N-phospho-L-histidine.</text>
        <dbReference type="EC" id="2.7.13.3"/>
    </reaction>
</comment>
<dbReference type="EC" id="2.7.13.3" evidence="3"/>
<feature type="transmembrane region" description="Helical" evidence="14">
    <location>
        <begin position="35"/>
        <end position="55"/>
    </location>
</feature>
<keyword evidence="10" id="KW-0067">ATP-binding</keyword>
<dbReference type="SMART" id="SM00388">
    <property type="entry name" value="HisKA"/>
    <property type="match status" value="1"/>
</dbReference>
<dbReference type="CDD" id="cd06225">
    <property type="entry name" value="HAMP"/>
    <property type="match status" value="1"/>
</dbReference>
<evidence type="ECO:0000256" key="5">
    <source>
        <dbReference type="ARBA" id="ARBA00022553"/>
    </source>
</evidence>
<gene>
    <name evidence="17" type="ORF">FYJ35_04865</name>
</gene>
<dbReference type="EMBL" id="VULZ01000003">
    <property type="protein sequence ID" value="MSS14376.1"/>
    <property type="molecule type" value="Genomic_DNA"/>
</dbReference>
<dbReference type="InterPro" id="IPR003594">
    <property type="entry name" value="HATPase_dom"/>
</dbReference>
<name>A0A6L5X615_9FIRM</name>
<keyword evidence="6" id="KW-0808">Transferase</keyword>
<dbReference type="InterPro" id="IPR003660">
    <property type="entry name" value="HAMP_dom"/>
</dbReference>
<dbReference type="InterPro" id="IPR003661">
    <property type="entry name" value="HisK_dim/P_dom"/>
</dbReference>
<evidence type="ECO:0000256" key="3">
    <source>
        <dbReference type="ARBA" id="ARBA00012438"/>
    </source>
</evidence>
<evidence type="ECO:0000313" key="18">
    <source>
        <dbReference type="Proteomes" id="UP000481852"/>
    </source>
</evidence>
<dbReference type="PANTHER" id="PTHR45528">
    <property type="entry name" value="SENSOR HISTIDINE KINASE CPXA"/>
    <property type="match status" value="1"/>
</dbReference>
<keyword evidence="9 17" id="KW-0418">Kinase</keyword>
<reference evidence="17 18" key="1">
    <citation type="submission" date="2019-08" db="EMBL/GenBank/DDBJ databases">
        <title>In-depth cultivation of the pig gut microbiome towards novel bacterial diversity and tailored functional studies.</title>
        <authorList>
            <person name="Wylensek D."/>
            <person name="Hitch T.C.A."/>
            <person name="Clavel T."/>
        </authorList>
    </citation>
    <scope>NUCLEOTIDE SEQUENCE [LARGE SCALE GENOMIC DNA]</scope>
    <source>
        <strain evidence="17 18">Oil+RF-744-WCA-WT-11</strain>
    </source>
</reference>
<dbReference type="InterPro" id="IPR036890">
    <property type="entry name" value="HATPase_C_sf"/>
</dbReference>
<proteinExistence type="predicted"/>
<dbReference type="InterPro" id="IPR036097">
    <property type="entry name" value="HisK_dim/P_sf"/>
</dbReference>
<dbReference type="PANTHER" id="PTHR45528:SF1">
    <property type="entry name" value="SENSOR HISTIDINE KINASE CPXA"/>
    <property type="match status" value="1"/>
</dbReference>
<dbReference type="Gene3D" id="1.10.287.130">
    <property type="match status" value="1"/>
</dbReference>
<keyword evidence="8" id="KW-0547">Nucleotide-binding</keyword>
<dbReference type="Gene3D" id="6.10.340.10">
    <property type="match status" value="1"/>
</dbReference>
<evidence type="ECO:0000256" key="14">
    <source>
        <dbReference type="SAM" id="Phobius"/>
    </source>
</evidence>
<evidence type="ECO:0000259" key="15">
    <source>
        <dbReference type="PROSITE" id="PS50109"/>
    </source>
</evidence>
<dbReference type="GO" id="GO:0005524">
    <property type="term" value="F:ATP binding"/>
    <property type="evidence" value="ECO:0007669"/>
    <property type="project" value="UniProtKB-KW"/>
</dbReference>
<keyword evidence="4" id="KW-1003">Cell membrane</keyword>
<keyword evidence="13 14" id="KW-0472">Membrane</keyword>
<dbReference type="PROSITE" id="PS50109">
    <property type="entry name" value="HIS_KIN"/>
    <property type="match status" value="1"/>
</dbReference>
<dbReference type="RefSeq" id="WP_154523971.1">
    <property type="nucleotide sequence ID" value="NZ_VULZ01000003.1"/>
</dbReference>
<dbReference type="SMART" id="SM00304">
    <property type="entry name" value="HAMP"/>
    <property type="match status" value="1"/>
</dbReference>
<keyword evidence="5" id="KW-0597">Phosphoprotein</keyword>
<feature type="domain" description="Histidine kinase" evidence="15">
    <location>
        <begin position="124"/>
        <end position="339"/>
    </location>
</feature>
<organism evidence="17 18">
    <name type="scientific">Porcincola intestinalis</name>
    <dbReference type="NCBI Taxonomy" id="2606632"/>
    <lineage>
        <taxon>Bacteria</taxon>
        <taxon>Bacillati</taxon>
        <taxon>Bacillota</taxon>
        <taxon>Clostridia</taxon>
        <taxon>Lachnospirales</taxon>
        <taxon>Lachnospiraceae</taxon>
        <taxon>Porcincola</taxon>
    </lineage>
</organism>
<dbReference type="Proteomes" id="UP000481852">
    <property type="component" value="Unassembled WGS sequence"/>
</dbReference>
<evidence type="ECO:0000256" key="9">
    <source>
        <dbReference type="ARBA" id="ARBA00022777"/>
    </source>
</evidence>
<sequence length="340" mass="39055">MKNSIIHRLLFISVLLALIPFLALAFFAQFTTVTMFFLLLCIPLALILVYTALFLKKRMIQPIKQVSESTKRISAGDLTQPIHSNYDDELGNFIRSFDEMRKALLEKEQEQLRFEQERRQFISNISHDMRTPISSISAYLEALQDGVADSKEEERRYYRIMKSKLDLLTNLSSQLQFSYLTDQEVPLHLQMVACYSWCHSWIEEIASECAVRNIPAVLQNHVSQDEPCSMKIDPIQMDRALQNILNNAYRYAENHFSVSSIRENASLILRIENDGCHITQEQAEHIFDRFFTGDKNNENGHLGLGLYISKTLLSAMGIGINATVGQKNIVFRIQIPLIST</sequence>
<dbReference type="InterPro" id="IPR005467">
    <property type="entry name" value="His_kinase_dom"/>
</dbReference>
<evidence type="ECO:0000256" key="11">
    <source>
        <dbReference type="ARBA" id="ARBA00022989"/>
    </source>
</evidence>
<dbReference type="SUPFAM" id="SSF55874">
    <property type="entry name" value="ATPase domain of HSP90 chaperone/DNA topoisomerase II/histidine kinase"/>
    <property type="match status" value="1"/>
</dbReference>
<dbReference type="CDD" id="cd00082">
    <property type="entry name" value="HisKA"/>
    <property type="match status" value="1"/>
</dbReference>
<dbReference type="Pfam" id="PF00512">
    <property type="entry name" value="HisKA"/>
    <property type="match status" value="1"/>
</dbReference>
<dbReference type="Gene3D" id="3.30.565.10">
    <property type="entry name" value="Histidine kinase-like ATPase, C-terminal domain"/>
    <property type="match status" value="1"/>
</dbReference>
<dbReference type="CDD" id="cd00075">
    <property type="entry name" value="HATPase"/>
    <property type="match status" value="1"/>
</dbReference>
<protein>
    <recommendedName>
        <fullName evidence="3">histidine kinase</fullName>
        <ecNumber evidence="3">2.7.13.3</ecNumber>
    </recommendedName>
</protein>
<evidence type="ECO:0000256" key="10">
    <source>
        <dbReference type="ARBA" id="ARBA00022840"/>
    </source>
</evidence>
<evidence type="ECO:0000256" key="4">
    <source>
        <dbReference type="ARBA" id="ARBA00022475"/>
    </source>
</evidence>
<accession>A0A6L5X615</accession>
<dbReference type="GO" id="GO:0005886">
    <property type="term" value="C:plasma membrane"/>
    <property type="evidence" value="ECO:0007669"/>
    <property type="project" value="UniProtKB-SubCell"/>
</dbReference>
<dbReference type="Pfam" id="PF00672">
    <property type="entry name" value="HAMP"/>
    <property type="match status" value="1"/>
</dbReference>
<keyword evidence="7 14" id="KW-0812">Transmembrane</keyword>
<evidence type="ECO:0000256" key="7">
    <source>
        <dbReference type="ARBA" id="ARBA00022692"/>
    </source>
</evidence>
<feature type="domain" description="HAMP" evidence="16">
    <location>
        <begin position="57"/>
        <end position="109"/>
    </location>
</feature>
<evidence type="ECO:0000256" key="2">
    <source>
        <dbReference type="ARBA" id="ARBA00004651"/>
    </source>
</evidence>
<dbReference type="InterPro" id="IPR050398">
    <property type="entry name" value="HssS/ArlS-like"/>
</dbReference>
<dbReference type="SUPFAM" id="SSF47384">
    <property type="entry name" value="Homodimeric domain of signal transducing histidine kinase"/>
    <property type="match status" value="1"/>
</dbReference>
<dbReference type="SMART" id="SM00387">
    <property type="entry name" value="HATPase_c"/>
    <property type="match status" value="1"/>
</dbReference>
<evidence type="ECO:0000256" key="6">
    <source>
        <dbReference type="ARBA" id="ARBA00022679"/>
    </source>
</evidence>
<comment type="subcellular location">
    <subcellularLocation>
        <location evidence="2">Cell membrane</location>
        <topology evidence="2">Multi-pass membrane protein</topology>
    </subcellularLocation>
</comment>
<dbReference type="AlphaFoldDB" id="A0A6L5X615"/>
<evidence type="ECO:0000256" key="13">
    <source>
        <dbReference type="ARBA" id="ARBA00023136"/>
    </source>
</evidence>
<comment type="caution">
    <text evidence="17">The sequence shown here is derived from an EMBL/GenBank/DDBJ whole genome shotgun (WGS) entry which is preliminary data.</text>
</comment>
<keyword evidence="11 14" id="KW-1133">Transmembrane helix</keyword>
<evidence type="ECO:0000256" key="1">
    <source>
        <dbReference type="ARBA" id="ARBA00000085"/>
    </source>
</evidence>
<dbReference type="GO" id="GO:0000155">
    <property type="term" value="F:phosphorelay sensor kinase activity"/>
    <property type="evidence" value="ECO:0007669"/>
    <property type="project" value="InterPro"/>
</dbReference>
<evidence type="ECO:0000259" key="16">
    <source>
        <dbReference type="PROSITE" id="PS50885"/>
    </source>
</evidence>
<dbReference type="PROSITE" id="PS50885">
    <property type="entry name" value="HAMP"/>
    <property type="match status" value="1"/>
</dbReference>
<keyword evidence="18" id="KW-1185">Reference proteome</keyword>
<evidence type="ECO:0000256" key="12">
    <source>
        <dbReference type="ARBA" id="ARBA00023012"/>
    </source>
</evidence>
<evidence type="ECO:0000313" key="17">
    <source>
        <dbReference type="EMBL" id="MSS14376.1"/>
    </source>
</evidence>
<dbReference type="Pfam" id="PF02518">
    <property type="entry name" value="HATPase_c"/>
    <property type="match status" value="1"/>
</dbReference>
<evidence type="ECO:0000256" key="8">
    <source>
        <dbReference type="ARBA" id="ARBA00022741"/>
    </source>
</evidence>